<protein>
    <submittedName>
        <fullName evidence="5">Uncharacterized protein LOC106074113 isoform X1</fullName>
    </submittedName>
</protein>
<sequence length="954" mass="107244">MQVLPSYLTILAHFFNQMYVSEGASTMIGTKFLLALPQMMSGIDYKLPRIEFHLYTNKVPPFYVSYSVRWFNGSNVLKGATMLLLANLDLTVHEITSEIQTYNYKSGTGLRFTFCFEATQAFGLNVALFDSRKSGAFITAMPVEAWGKNYFVLTLNATPSIQISTEFANKLSISLRITGDASTGVEYKGNTYFNETLELFLSAYQSFELSECKRKSFRGSLTGTHITSTSPIGIVSGNCEAVVTTEACDTEQDATEMSKDIAADMMLPTDSFGKHFFLFALRDSSTPRMYLVLAKLAKTKITLTCNGKIRRYNTKKPGMTREMTVAKQLNCLLYATLPVMVVQAQMSTCSNSDKRKRGDPSLSLIVPFELFYYFYTWSTPKNIDAVFKRYVVLIVLQAHTGSILVDDLRVEEPTLKCGDVQRLGEKKRKWQACEIPVGGALHNAKIENHYYFGCYIYGVSSEFGYMSPAGAIISPIYNRCESTITTVVIDDLIDNDCDGTVDEELEDGLDNDNDSLVDEDLGVTIDNKVLEYRLWQEVSSKSFTNCGAHRWGYKCQRHCDNCLDDCNKEEGSCHVCKAGFKDGSSGCNQKCGPNEYGEGCSRKCDIKCDGDDCYERVFGECKKCRPYHWGLHCLQTCPNCQDDCDKSYGTCGQCNGGFKHPQYGCNSSCQTNEYGENCARNCTAKCGHDCFDRIYGMCSENDQAPWSRWQCSRSCSDSNQYRKRLCNQNDTHLHDCAVGQNRTSDCYVHKKCPLECPQYSWGPDCENSCINCISDCDKFNGSCDKCRTGYENPNMGCSKADGKFSEWSSWKCFRECESEEQSRQRFCNNPPPSSGGKDCIGNAIEIKLEKCFVGIHCNDVTRSPRSDGQFSEWSDWVCVKDCESFQEVRARTCLRGGLQCIGNMSELRTKICYKGIPCLEDTSQRSSSNMKYGMVIFFLVLSAIVLPLCLRFTF</sequence>
<proteinExistence type="predicted"/>
<keyword evidence="2" id="KW-0812">Transmembrane</keyword>
<dbReference type="GeneID" id="106074113"/>
<dbReference type="InterPro" id="IPR036383">
    <property type="entry name" value="TSP1_rpt_sf"/>
</dbReference>
<organism evidence="4 5">
    <name type="scientific">Biomphalaria glabrata</name>
    <name type="common">Bloodfluke planorb</name>
    <name type="synonym">Freshwater snail</name>
    <dbReference type="NCBI Taxonomy" id="6526"/>
    <lineage>
        <taxon>Eukaryota</taxon>
        <taxon>Metazoa</taxon>
        <taxon>Spiralia</taxon>
        <taxon>Lophotrochozoa</taxon>
        <taxon>Mollusca</taxon>
        <taxon>Gastropoda</taxon>
        <taxon>Heterobranchia</taxon>
        <taxon>Euthyneura</taxon>
        <taxon>Panpulmonata</taxon>
        <taxon>Hygrophila</taxon>
        <taxon>Lymnaeoidea</taxon>
        <taxon>Planorbidae</taxon>
        <taxon>Biomphalaria</taxon>
    </lineage>
</organism>
<feature type="transmembrane region" description="Helical" evidence="2">
    <location>
        <begin position="932"/>
        <end position="950"/>
    </location>
</feature>
<evidence type="ECO:0000313" key="5">
    <source>
        <dbReference type="RefSeq" id="XP_055873773.1"/>
    </source>
</evidence>
<keyword evidence="4" id="KW-1185">Reference proteome</keyword>
<dbReference type="FunFam" id="2.20.100.10:FF:000001">
    <property type="entry name" value="semaphorin-5A isoform X1"/>
    <property type="match status" value="1"/>
</dbReference>
<dbReference type="PANTHER" id="PTHR46534">
    <property type="entry name" value="IGGFC_BINDING DOMAIN-CONTAINING PROTEIN"/>
    <property type="match status" value="1"/>
</dbReference>
<dbReference type="SUPFAM" id="SSF82895">
    <property type="entry name" value="TSP-1 type 1 repeat"/>
    <property type="match status" value="1"/>
</dbReference>
<dbReference type="InterPro" id="IPR000884">
    <property type="entry name" value="TSP1_rpt"/>
</dbReference>
<gene>
    <name evidence="5" type="primary">LOC106074113</name>
</gene>
<dbReference type="SMART" id="SM00209">
    <property type="entry name" value="TSP1"/>
    <property type="match status" value="3"/>
</dbReference>
<evidence type="ECO:0000256" key="2">
    <source>
        <dbReference type="SAM" id="Phobius"/>
    </source>
</evidence>
<dbReference type="AlphaFoldDB" id="A0A9W2ZFR7"/>
<keyword evidence="1" id="KW-1015">Disulfide bond</keyword>
<reference evidence="5" key="1">
    <citation type="submission" date="2025-08" db="UniProtKB">
        <authorList>
            <consortium name="RefSeq"/>
        </authorList>
    </citation>
    <scope>IDENTIFICATION</scope>
</reference>
<evidence type="ECO:0000259" key="3">
    <source>
        <dbReference type="Pfam" id="PF17517"/>
    </source>
</evidence>
<dbReference type="InterPro" id="IPR035234">
    <property type="entry name" value="IgGFc-bd_N"/>
</dbReference>
<accession>A0A9W2ZFR7</accession>
<evidence type="ECO:0000313" key="4">
    <source>
        <dbReference type="Proteomes" id="UP001165740"/>
    </source>
</evidence>
<dbReference type="PANTHER" id="PTHR46534:SF1">
    <property type="entry name" value="IGGFC-BINDING PROTEIN N-TERMINAL DOMAIN-CONTAINING PROTEIN"/>
    <property type="match status" value="1"/>
</dbReference>
<name>A0A9W2ZFR7_BIOGL</name>
<dbReference type="RefSeq" id="XP_055873773.1">
    <property type="nucleotide sequence ID" value="XM_056017798.1"/>
</dbReference>
<dbReference type="PROSITE" id="PS50092">
    <property type="entry name" value="TSP1"/>
    <property type="match status" value="2"/>
</dbReference>
<feature type="domain" description="IgGFc-binding protein N-terminal" evidence="3">
    <location>
        <begin position="140"/>
        <end position="458"/>
    </location>
</feature>
<evidence type="ECO:0000256" key="1">
    <source>
        <dbReference type="ARBA" id="ARBA00023157"/>
    </source>
</evidence>
<keyword evidence="2" id="KW-1133">Transmembrane helix</keyword>
<dbReference type="OrthoDB" id="10005154at2759"/>
<dbReference type="Proteomes" id="UP001165740">
    <property type="component" value="Chromosome 18"/>
</dbReference>
<dbReference type="Pfam" id="PF00090">
    <property type="entry name" value="TSP_1"/>
    <property type="match status" value="2"/>
</dbReference>
<dbReference type="Pfam" id="PF17517">
    <property type="entry name" value="IgGFc_binding"/>
    <property type="match status" value="1"/>
</dbReference>
<dbReference type="Gene3D" id="2.170.300.10">
    <property type="entry name" value="Tie2 ligand-binding domain superfamily"/>
    <property type="match status" value="1"/>
</dbReference>
<keyword evidence="2" id="KW-0472">Membrane</keyword>
<dbReference type="Gene3D" id="2.20.100.10">
    <property type="entry name" value="Thrombospondin type-1 (TSP1) repeat"/>
    <property type="match status" value="1"/>
</dbReference>
<dbReference type="OMA" id="AWGACTV"/>